<accession>A0AAN9CKX3</accession>
<gene>
    <name evidence="1" type="ORF">R3I93_016367</name>
</gene>
<dbReference type="Proteomes" id="UP001364617">
    <property type="component" value="Unassembled WGS sequence"/>
</dbReference>
<sequence>MFTPEKKTPFIFHISFKTVMNCKNMTWNDEIVPFCFSEFRFRTDLCNVICSSLGEDFSLKGRGRPTKHTQL</sequence>
<dbReference type="AlphaFoldDB" id="A0AAN9CKX3"/>
<evidence type="ECO:0000313" key="2">
    <source>
        <dbReference type="Proteomes" id="UP001364617"/>
    </source>
</evidence>
<organism evidence="1 2">
    <name type="scientific">Phoxinus phoxinus</name>
    <name type="common">Eurasian minnow</name>
    <dbReference type="NCBI Taxonomy" id="58324"/>
    <lineage>
        <taxon>Eukaryota</taxon>
        <taxon>Metazoa</taxon>
        <taxon>Chordata</taxon>
        <taxon>Craniata</taxon>
        <taxon>Vertebrata</taxon>
        <taxon>Euteleostomi</taxon>
        <taxon>Actinopterygii</taxon>
        <taxon>Neopterygii</taxon>
        <taxon>Teleostei</taxon>
        <taxon>Ostariophysi</taxon>
        <taxon>Cypriniformes</taxon>
        <taxon>Leuciscidae</taxon>
        <taxon>Phoxininae</taxon>
        <taxon>Phoxinus</taxon>
    </lineage>
</organism>
<protein>
    <submittedName>
        <fullName evidence="1">Uncharacterized protein</fullName>
    </submittedName>
</protein>
<reference evidence="1 2" key="1">
    <citation type="submission" date="2024-02" db="EMBL/GenBank/DDBJ databases">
        <title>Chromosome-level genome assembly of the Eurasian Minnow (Phoxinus phoxinus).</title>
        <authorList>
            <person name="Oriowo T.O."/>
            <person name="Martin S."/>
            <person name="Stange M."/>
            <person name="Chrysostomakis Y."/>
            <person name="Brown T."/>
            <person name="Winkler S."/>
            <person name="Kukowka S."/>
            <person name="Myers E.W."/>
            <person name="Bohne A."/>
        </authorList>
    </citation>
    <scope>NUCLEOTIDE SEQUENCE [LARGE SCALE GENOMIC DNA]</scope>
    <source>
        <strain evidence="1">ZFMK-TIS-60720</strain>
        <tissue evidence="1">Whole Organism</tissue>
    </source>
</reference>
<dbReference type="EMBL" id="JAYKXH010000017">
    <property type="protein sequence ID" value="KAK7139210.1"/>
    <property type="molecule type" value="Genomic_DNA"/>
</dbReference>
<keyword evidence="2" id="KW-1185">Reference proteome</keyword>
<name>A0AAN9CKX3_9TELE</name>
<proteinExistence type="predicted"/>
<comment type="caution">
    <text evidence="1">The sequence shown here is derived from an EMBL/GenBank/DDBJ whole genome shotgun (WGS) entry which is preliminary data.</text>
</comment>
<evidence type="ECO:0000313" key="1">
    <source>
        <dbReference type="EMBL" id="KAK7139210.1"/>
    </source>
</evidence>